<evidence type="ECO:0000256" key="1">
    <source>
        <dbReference type="ARBA" id="ARBA00022679"/>
    </source>
</evidence>
<dbReference type="PANTHER" id="PTHR24348">
    <property type="entry name" value="SERINE/THREONINE-PROTEIN KINASE UNC-51-RELATED"/>
    <property type="match status" value="1"/>
</dbReference>
<organism evidence="6 7">
    <name type="scientific">Ichthyophthirius multifiliis</name>
    <name type="common">White spot disease agent</name>
    <name type="synonym">Ich</name>
    <dbReference type="NCBI Taxonomy" id="5932"/>
    <lineage>
        <taxon>Eukaryota</taxon>
        <taxon>Sar</taxon>
        <taxon>Alveolata</taxon>
        <taxon>Ciliophora</taxon>
        <taxon>Intramacronucleata</taxon>
        <taxon>Oligohymenophorea</taxon>
        <taxon>Hymenostomatida</taxon>
        <taxon>Ophryoglenina</taxon>
        <taxon>Ichthyophthirius</taxon>
    </lineage>
</organism>
<reference evidence="6 7" key="1">
    <citation type="submission" date="2011-07" db="EMBL/GenBank/DDBJ databases">
        <authorList>
            <person name="Coyne R."/>
            <person name="Brami D."/>
            <person name="Johnson J."/>
            <person name="Hostetler J."/>
            <person name="Hannick L."/>
            <person name="Clark T."/>
            <person name="Cassidy-Hanley D."/>
            <person name="Inman J."/>
        </authorList>
    </citation>
    <scope>NUCLEOTIDE SEQUENCE [LARGE SCALE GENOMIC DNA]</scope>
    <source>
        <strain evidence="6 7">G5</strain>
    </source>
</reference>
<keyword evidence="1" id="KW-0808">Transferase</keyword>
<dbReference type="Pfam" id="PF00069">
    <property type="entry name" value="Pkinase"/>
    <property type="match status" value="1"/>
</dbReference>
<dbReference type="GO" id="GO:0010506">
    <property type="term" value="P:regulation of autophagy"/>
    <property type="evidence" value="ECO:0007669"/>
    <property type="project" value="InterPro"/>
</dbReference>
<evidence type="ECO:0000256" key="2">
    <source>
        <dbReference type="ARBA" id="ARBA00022741"/>
    </source>
</evidence>
<evidence type="ECO:0000313" key="7">
    <source>
        <dbReference type="Proteomes" id="UP000008983"/>
    </source>
</evidence>
<keyword evidence="7" id="KW-1185">Reference proteome</keyword>
<proteinExistence type="predicted"/>
<dbReference type="AlphaFoldDB" id="G0R033"/>
<dbReference type="RefSeq" id="XP_004030409.1">
    <property type="nucleotide sequence ID" value="XM_004030361.1"/>
</dbReference>
<dbReference type="PROSITE" id="PS50011">
    <property type="entry name" value="PROTEIN_KINASE_DOM"/>
    <property type="match status" value="1"/>
</dbReference>
<keyword evidence="4" id="KW-0067">ATP-binding</keyword>
<dbReference type="GO" id="GO:0005776">
    <property type="term" value="C:autophagosome"/>
    <property type="evidence" value="ECO:0007669"/>
    <property type="project" value="TreeGrafter"/>
</dbReference>
<protein>
    <submittedName>
        <fullName evidence="6">Protein kinase domain protein</fullName>
    </submittedName>
</protein>
<dbReference type="Proteomes" id="UP000008983">
    <property type="component" value="Unassembled WGS sequence"/>
</dbReference>
<keyword evidence="3 6" id="KW-0418">Kinase</keyword>
<evidence type="ECO:0000256" key="4">
    <source>
        <dbReference type="ARBA" id="ARBA00022840"/>
    </source>
</evidence>
<gene>
    <name evidence="6" type="ORF">IMG5_161500</name>
</gene>
<dbReference type="GO" id="GO:0000407">
    <property type="term" value="C:phagophore assembly site"/>
    <property type="evidence" value="ECO:0007669"/>
    <property type="project" value="TreeGrafter"/>
</dbReference>
<evidence type="ECO:0000313" key="6">
    <source>
        <dbReference type="EMBL" id="EGR29173.1"/>
    </source>
</evidence>
<dbReference type="Gene3D" id="1.10.510.10">
    <property type="entry name" value="Transferase(Phosphotransferase) domain 1"/>
    <property type="match status" value="1"/>
</dbReference>
<dbReference type="GO" id="GO:0000045">
    <property type="term" value="P:autophagosome assembly"/>
    <property type="evidence" value="ECO:0007669"/>
    <property type="project" value="TreeGrafter"/>
</dbReference>
<dbReference type="GO" id="GO:0004674">
    <property type="term" value="F:protein serine/threonine kinase activity"/>
    <property type="evidence" value="ECO:0007669"/>
    <property type="project" value="InterPro"/>
</dbReference>
<evidence type="ECO:0000256" key="3">
    <source>
        <dbReference type="ARBA" id="ARBA00022777"/>
    </source>
</evidence>
<dbReference type="InterPro" id="IPR000719">
    <property type="entry name" value="Prot_kinase_dom"/>
</dbReference>
<dbReference type="GeneID" id="14905269"/>
<name>G0R033_ICHMU</name>
<dbReference type="InParanoid" id="G0R033"/>
<dbReference type="SUPFAM" id="SSF56112">
    <property type="entry name" value="Protein kinase-like (PK-like)"/>
    <property type="match status" value="1"/>
</dbReference>
<dbReference type="GO" id="GO:0016020">
    <property type="term" value="C:membrane"/>
    <property type="evidence" value="ECO:0007669"/>
    <property type="project" value="TreeGrafter"/>
</dbReference>
<dbReference type="STRING" id="857967.G0R033"/>
<dbReference type="InterPro" id="IPR045269">
    <property type="entry name" value="Atg1-like"/>
</dbReference>
<sequence>MSPQALSSDNYDLEKNDVWSAGVLLYEMVFQKIPWKVDHNENDQQLSLQQLINVIIQNEINFEYLIKLMLDQDEESRVDWDDINNKGIIVNSFDETIRQEIFSVLDIEGSQTLNLDQMVEIFKKYNIQLEKNDLNKLYKVGKNQEKYEKYLKLITLDDLNTRISEKLRLSNTPFVIENFVISLLTEINNHHNN</sequence>
<feature type="domain" description="Protein kinase" evidence="5">
    <location>
        <begin position="1"/>
        <end position="89"/>
    </location>
</feature>
<keyword evidence="2" id="KW-0547">Nucleotide-binding</keyword>
<evidence type="ECO:0000259" key="5">
    <source>
        <dbReference type="PROSITE" id="PS50011"/>
    </source>
</evidence>
<dbReference type="InterPro" id="IPR011009">
    <property type="entry name" value="Kinase-like_dom_sf"/>
</dbReference>
<dbReference type="PANTHER" id="PTHR24348:SF22">
    <property type="entry name" value="NON-SPECIFIC SERINE_THREONINE PROTEIN KINASE"/>
    <property type="match status" value="1"/>
</dbReference>
<dbReference type="OrthoDB" id="633533at2759"/>
<accession>G0R033</accession>
<dbReference type="GO" id="GO:0005829">
    <property type="term" value="C:cytosol"/>
    <property type="evidence" value="ECO:0007669"/>
    <property type="project" value="TreeGrafter"/>
</dbReference>
<dbReference type="EMBL" id="GL984176">
    <property type="protein sequence ID" value="EGR29173.1"/>
    <property type="molecule type" value="Genomic_DNA"/>
</dbReference>
<dbReference type="GO" id="GO:0005524">
    <property type="term" value="F:ATP binding"/>
    <property type="evidence" value="ECO:0007669"/>
    <property type="project" value="UniProtKB-KW"/>
</dbReference>